<protein>
    <submittedName>
        <fullName evidence="3">Uncharacterized protein</fullName>
    </submittedName>
</protein>
<evidence type="ECO:0000313" key="4">
    <source>
        <dbReference type="Proteomes" id="UP000014400"/>
    </source>
</evidence>
<dbReference type="RefSeq" id="WP_016473558.1">
    <property type="nucleotide sequence ID" value="NZ_KE150480.1"/>
</dbReference>
<dbReference type="PATRIC" id="fig|1203554.3.peg.67"/>
<dbReference type="Proteomes" id="UP000014400">
    <property type="component" value="Unassembled WGS sequence"/>
</dbReference>
<evidence type="ECO:0000313" key="3">
    <source>
        <dbReference type="EMBL" id="EPE01848.1"/>
    </source>
</evidence>
<gene>
    <name evidence="3" type="ORF">HMPREF1476_00078</name>
</gene>
<accession>S3C6K4</accession>
<keyword evidence="4" id="KW-1185">Reference proteome</keyword>
<name>S3C6K4_9BURK</name>
<organism evidence="3 4">
    <name type="scientific">Sutterella wadsworthensis HGA0223</name>
    <dbReference type="NCBI Taxonomy" id="1203554"/>
    <lineage>
        <taxon>Bacteria</taxon>
        <taxon>Pseudomonadati</taxon>
        <taxon>Pseudomonadota</taxon>
        <taxon>Betaproteobacteria</taxon>
        <taxon>Burkholderiales</taxon>
        <taxon>Sutterellaceae</taxon>
        <taxon>Sutterella</taxon>
    </lineage>
</organism>
<feature type="compositionally biased region" description="Low complexity" evidence="2">
    <location>
        <begin position="328"/>
        <end position="339"/>
    </location>
</feature>
<keyword evidence="1" id="KW-0175">Coiled coil</keyword>
<dbReference type="AlphaFoldDB" id="S3C6K4"/>
<sequence length="792" mass="86221">MPRLRSLPAGFTLRNRGFRSPEKSLAESSASGKLLAEYELACRAGKAIMPLIDQLRLPLDFSSGRGVRINTQGTITFITDSAAQQSRLRNLSKRILENLITAGVPVVAVDFRNRGRRSTLNEVEKPEPIRTPSLIAAAELESSAARLINPDLKHQILALAAVLRPRPEEMPLAVETALEGTIERIDRLIGRTDRIKTLLPSAPDAKLIPDEASAKANPVLAAVRSRQRARLARRTLAETETNQIAEEARQALTLLKTAREKLMPPAAEEAAAELPFELSSKVLDDAGQSAVSAALKIAGWTARLNQVEDRLTLPLEEAVQTLAAKGTPPAAASPSLPNAGTPEELSPAVLRSELKRKIKVLQSKLSETLSQIRHIGVRMPELPDILSADSRLAQEAADLARAREKGDSQALAAALSAESSRKLLSWESRLEVKSRLDTLEQTLAAMSKRFQADRPWLLAPRSKYADERPETMETLRKIDRRLINEEEALSSMSAEIETLAEKVEILRGDLPDDALSGINPLEGALLESLKIVFARLRSLEAVLGGRLNESIIPSEAEAEADPQLAAIRARQLARLKTWDNRAALLAAAEQSAAAVDRVLTAPRGEGLSPELAAMLERAAAEVVERFEAARAAIDPDAKPLELPDLFGAPIPADDKSESAAPHASQTAQATEDAVQAAAEAEEAQQQELRTKLEELLTIIPIWADRLPRMPDPKLIPNEAECAGNPQLSELRSRMLSRRSRREDLQARLSSLHEAALKLRERLGNPLADAAETGRYAAALMRDADRFSADLGK</sequence>
<proteinExistence type="predicted"/>
<evidence type="ECO:0000256" key="2">
    <source>
        <dbReference type="SAM" id="MobiDB-lite"/>
    </source>
</evidence>
<dbReference type="HOGENOM" id="CLU_354480_0_0_4"/>
<feature type="region of interest" description="Disordered" evidence="2">
    <location>
        <begin position="640"/>
        <end position="685"/>
    </location>
</feature>
<comment type="caution">
    <text evidence="3">The sequence shown here is derived from an EMBL/GenBank/DDBJ whole genome shotgun (WGS) entry which is preliminary data.</text>
</comment>
<feature type="region of interest" description="Disordered" evidence="2">
    <location>
        <begin position="324"/>
        <end position="344"/>
    </location>
</feature>
<feature type="compositionally biased region" description="Low complexity" evidence="2">
    <location>
        <begin position="665"/>
        <end position="678"/>
    </location>
</feature>
<reference evidence="3 4" key="1">
    <citation type="submission" date="2013-04" db="EMBL/GenBank/DDBJ databases">
        <title>The Genome Sequence of Sutterella wadsworthensis HGA0223.</title>
        <authorList>
            <consortium name="The Broad Institute Genomics Platform"/>
            <person name="Earl A."/>
            <person name="Ward D."/>
            <person name="Feldgarden M."/>
            <person name="Gevers D."/>
            <person name="Schmidt T.M."/>
            <person name="Dover J."/>
            <person name="Dai D."/>
            <person name="Walker B."/>
            <person name="Young S."/>
            <person name="Zeng Q."/>
            <person name="Gargeya S."/>
            <person name="Fitzgerald M."/>
            <person name="Haas B."/>
            <person name="Abouelleil A."/>
            <person name="Allen A.W."/>
            <person name="Alvarado L."/>
            <person name="Arachchi H.M."/>
            <person name="Berlin A.M."/>
            <person name="Chapman S.B."/>
            <person name="Gainer-Dewar J."/>
            <person name="Goldberg J."/>
            <person name="Griggs A."/>
            <person name="Gujja S."/>
            <person name="Hansen M."/>
            <person name="Howarth C."/>
            <person name="Imamovic A."/>
            <person name="Ireland A."/>
            <person name="Larimer J."/>
            <person name="McCowan C."/>
            <person name="Murphy C."/>
            <person name="Pearson M."/>
            <person name="Poon T.W."/>
            <person name="Priest M."/>
            <person name="Roberts A."/>
            <person name="Saif S."/>
            <person name="Shea T."/>
            <person name="Sisk P."/>
            <person name="Sykes S."/>
            <person name="Wortman J."/>
            <person name="Nusbaum C."/>
            <person name="Birren B."/>
        </authorList>
    </citation>
    <scope>NUCLEOTIDE SEQUENCE [LARGE SCALE GENOMIC DNA]</scope>
    <source>
        <strain evidence="3 4">HGA0223</strain>
    </source>
</reference>
<dbReference type="eggNOG" id="ENOG5032QJ6">
    <property type="taxonomic scope" value="Bacteria"/>
</dbReference>
<evidence type="ECO:0000256" key="1">
    <source>
        <dbReference type="SAM" id="Coils"/>
    </source>
</evidence>
<dbReference type="EMBL" id="ATCF01000004">
    <property type="protein sequence ID" value="EPE01848.1"/>
    <property type="molecule type" value="Genomic_DNA"/>
</dbReference>
<feature type="coiled-coil region" evidence="1">
    <location>
        <begin position="475"/>
        <end position="509"/>
    </location>
</feature>